<evidence type="ECO:0000313" key="1">
    <source>
        <dbReference type="EMBL" id="CRK94793.1"/>
    </source>
</evidence>
<dbReference type="Proteomes" id="UP000183832">
    <property type="component" value="Unassembled WGS sequence"/>
</dbReference>
<name>A0A1J1I8Q0_9DIPT</name>
<accession>A0A1J1I8Q0</accession>
<proteinExistence type="predicted"/>
<dbReference type="PANTHER" id="PTHR33332">
    <property type="entry name" value="REVERSE TRANSCRIPTASE DOMAIN-CONTAINING PROTEIN"/>
    <property type="match status" value="1"/>
</dbReference>
<keyword evidence="2" id="KW-1185">Reference proteome</keyword>
<evidence type="ECO:0000313" key="2">
    <source>
        <dbReference type="Proteomes" id="UP000183832"/>
    </source>
</evidence>
<organism evidence="1 2">
    <name type="scientific">Clunio marinus</name>
    <dbReference type="NCBI Taxonomy" id="568069"/>
    <lineage>
        <taxon>Eukaryota</taxon>
        <taxon>Metazoa</taxon>
        <taxon>Ecdysozoa</taxon>
        <taxon>Arthropoda</taxon>
        <taxon>Hexapoda</taxon>
        <taxon>Insecta</taxon>
        <taxon>Pterygota</taxon>
        <taxon>Neoptera</taxon>
        <taxon>Endopterygota</taxon>
        <taxon>Diptera</taxon>
        <taxon>Nematocera</taxon>
        <taxon>Chironomoidea</taxon>
        <taxon>Chironomidae</taxon>
        <taxon>Clunio</taxon>
    </lineage>
</organism>
<protein>
    <submittedName>
        <fullName evidence="1">CLUMA_CG008287, isoform A</fullName>
    </submittedName>
</protein>
<dbReference type="OrthoDB" id="6538161at2759"/>
<sequence length="196" mass="22596">MNDSLKLVNEWAIKNMVQINPSKSQKLNINLPPITINNEILNYTDNLKILGLIIDSSLAWDGQISKLCGEIYGTLSMLRQTQSLIHLNLKMHLIKSLIVPKFMYCSEIYMGCSRSNWHKLNKTPTYIFEKLHLPRIPRNRLLNLPPSKCSKQHMNGFFVRGPRLWNSLPVGLRMLDSMSAFKQSCLTYFASQKTQN</sequence>
<gene>
    <name evidence="1" type="ORF">CLUMA_CG008287</name>
</gene>
<reference evidence="1 2" key="1">
    <citation type="submission" date="2015-04" db="EMBL/GenBank/DDBJ databases">
        <authorList>
            <person name="Syromyatnikov M.Y."/>
            <person name="Popov V.N."/>
        </authorList>
    </citation>
    <scope>NUCLEOTIDE SEQUENCE [LARGE SCALE GENOMIC DNA]</scope>
</reference>
<dbReference type="EMBL" id="CVRI01000040">
    <property type="protein sequence ID" value="CRK94793.1"/>
    <property type="molecule type" value="Genomic_DNA"/>
</dbReference>
<dbReference type="AlphaFoldDB" id="A0A1J1I8Q0"/>